<dbReference type="EMBL" id="PYTT01000171">
    <property type="protein sequence ID" value="RNK97077.1"/>
    <property type="molecule type" value="Genomic_DNA"/>
</dbReference>
<dbReference type="Proteomes" id="UP000284283">
    <property type="component" value="Unassembled WGS sequence"/>
</dbReference>
<dbReference type="SUPFAM" id="SSF54427">
    <property type="entry name" value="NTF2-like"/>
    <property type="match status" value="1"/>
</dbReference>
<proteinExistence type="predicted"/>
<name>A0AAE8F6E7_XANVA</name>
<protein>
    <submittedName>
        <fullName evidence="1">DUF3225 domain-containing protein</fullName>
    </submittedName>
</protein>
<reference evidence="1 2" key="1">
    <citation type="submission" date="2018-03" db="EMBL/GenBank/DDBJ databases">
        <authorList>
            <person name="Wu G."/>
        </authorList>
    </citation>
    <scope>NUCLEOTIDE SEQUENCE [LARGE SCALE GENOMIC DNA]</scope>
    <source>
        <strain evidence="1 2">SAM-118</strain>
    </source>
</reference>
<sequence length="131" mass="14319">MNIAASDIDLPEVIAQVTAAFHAYEAALMRDDIAAMDALFHAAPSTVRYGVGEVLYGIDAIRAFRIGRGGSPQRQLTHVQVHGFGHDFATTHAEFMREDSNARGRQSQSWVRFADGWKVVAAHVSLQGMHA</sequence>
<accession>A0AAE8F6E7</accession>
<dbReference type="KEGG" id="xva:C7V42_01345"/>
<organism evidence="1 2">
    <name type="scientific">Xanthomonas vasicola pv. vasculorum</name>
    <dbReference type="NCBI Taxonomy" id="325776"/>
    <lineage>
        <taxon>Bacteria</taxon>
        <taxon>Pseudomonadati</taxon>
        <taxon>Pseudomonadota</taxon>
        <taxon>Gammaproteobacteria</taxon>
        <taxon>Lysobacterales</taxon>
        <taxon>Lysobacteraceae</taxon>
        <taxon>Xanthomonas</taxon>
    </lineage>
</organism>
<dbReference type="Gene3D" id="3.10.450.50">
    <property type="match status" value="1"/>
</dbReference>
<evidence type="ECO:0000313" key="1">
    <source>
        <dbReference type="EMBL" id="RNK97077.1"/>
    </source>
</evidence>
<dbReference type="InterPro" id="IPR032710">
    <property type="entry name" value="NTF2-like_dom_sf"/>
</dbReference>
<evidence type="ECO:0000313" key="2">
    <source>
        <dbReference type="Proteomes" id="UP000284283"/>
    </source>
</evidence>
<dbReference type="Pfam" id="PF11533">
    <property type="entry name" value="AtzH-like"/>
    <property type="match status" value="1"/>
</dbReference>
<dbReference type="InterPro" id="IPR024507">
    <property type="entry name" value="AtzH-like"/>
</dbReference>
<dbReference type="NCBIfam" id="NF033625">
    <property type="entry name" value="HpxZ"/>
    <property type="match status" value="1"/>
</dbReference>
<dbReference type="AlphaFoldDB" id="A0AAE8F6E7"/>
<comment type="caution">
    <text evidence="1">The sequence shown here is derived from an EMBL/GenBank/DDBJ whole genome shotgun (WGS) entry which is preliminary data.</text>
</comment>
<dbReference type="RefSeq" id="WP_010370366.1">
    <property type="nucleotide sequence ID" value="NZ_CP025272.1"/>
</dbReference>
<gene>
    <name evidence="1" type="ORF">C9386_21855</name>
</gene>